<dbReference type="PROSITE" id="PS51257">
    <property type="entry name" value="PROKAR_LIPOPROTEIN"/>
    <property type="match status" value="1"/>
</dbReference>
<keyword evidence="5" id="KW-1185">Reference proteome</keyword>
<name>A0A0D6MZV1_9PROT</name>
<sequence>MTAPSGRPDHSGINWRACLLCVLTNFAVVMSCATLLHTLGLAPSVVAKTPPFQKLAVIGLAIAPLLETSLFFSLPYFLLSKTSLPQRAVWWLFFIISITSFGVSHYGGVTPGFHRNWLQALVVGGFGGLCYARCFYVTMRSRIGSPFLTTALSHFLYNFMVLTAVFLFG</sequence>
<reference evidence="2 4" key="1">
    <citation type="submission" date="2012-11" db="EMBL/GenBank/DDBJ databases">
        <title>Whole genome sequence of Acetobacter cibinongensis 4H-1.</title>
        <authorList>
            <person name="Azuma Y."/>
            <person name="Higashiura N."/>
            <person name="Hirakawa H."/>
            <person name="Matsushita K."/>
        </authorList>
    </citation>
    <scope>NUCLEOTIDE SEQUENCE [LARGE SCALE GENOMIC DNA]</scope>
    <source>
        <strain evidence="2 4">4H-1</strain>
    </source>
</reference>
<dbReference type="EMBL" id="BJVU01000006">
    <property type="protein sequence ID" value="GEL59011.1"/>
    <property type="molecule type" value="Genomic_DNA"/>
</dbReference>
<feature type="transmembrane region" description="Helical" evidence="1">
    <location>
        <begin position="17"/>
        <end position="36"/>
    </location>
</feature>
<dbReference type="EMBL" id="BAMV01000003">
    <property type="protein sequence ID" value="GAN59262.1"/>
    <property type="molecule type" value="Genomic_DNA"/>
</dbReference>
<reference evidence="3 5" key="2">
    <citation type="submission" date="2019-07" db="EMBL/GenBank/DDBJ databases">
        <title>Whole genome shotgun sequence of Acetobacter cibinongensis NBRC 16605.</title>
        <authorList>
            <person name="Hosoyama A."/>
            <person name="Uohara A."/>
            <person name="Ohji S."/>
            <person name="Ichikawa N."/>
        </authorList>
    </citation>
    <scope>NUCLEOTIDE SEQUENCE [LARGE SCALE GENOMIC DNA]</scope>
    <source>
        <strain evidence="3 5">NBRC 16605</strain>
    </source>
</reference>
<accession>A0A6N3SNX9</accession>
<keyword evidence="1" id="KW-0472">Membrane</keyword>
<dbReference type="AlphaFoldDB" id="A0A0D6MZV1"/>
<proteinExistence type="predicted"/>
<feature type="transmembrane region" description="Helical" evidence="1">
    <location>
        <begin position="118"/>
        <end position="136"/>
    </location>
</feature>
<dbReference type="RefSeq" id="WP_048837367.1">
    <property type="nucleotide sequence ID" value="NZ_BAMV01000003.1"/>
</dbReference>
<protein>
    <recommendedName>
        <fullName evidence="6">CPBP family intramembrane metalloprotease</fullName>
    </recommendedName>
</protein>
<feature type="transmembrane region" description="Helical" evidence="1">
    <location>
        <begin position="56"/>
        <end position="79"/>
    </location>
</feature>
<evidence type="ECO:0008006" key="6">
    <source>
        <dbReference type="Google" id="ProtNLM"/>
    </source>
</evidence>
<gene>
    <name evidence="2" type="ORF">Abci_003_025</name>
    <name evidence="3" type="ORF">ACI01nite_16130</name>
</gene>
<evidence type="ECO:0000313" key="4">
    <source>
        <dbReference type="Proteomes" id="UP000032671"/>
    </source>
</evidence>
<feature type="transmembrane region" description="Helical" evidence="1">
    <location>
        <begin position="88"/>
        <end position="106"/>
    </location>
</feature>
<dbReference type="Proteomes" id="UP000321891">
    <property type="component" value="Unassembled WGS sequence"/>
</dbReference>
<feature type="transmembrane region" description="Helical" evidence="1">
    <location>
        <begin position="148"/>
        <end position="168"/>
    </location>
</feature>
<keyword evidence="1" id="KW-0812">Transmembrane</keyword>
<evidence type="ECO:0000313" key="2">
    <source>
        <dbReference type="EMBL" id="GAN59262.1"/>
    </source>
</evidence>
<keyword evidence="1" id="KW-1133">Transmembrane helix</keyword>
<evidence type="ECO:0000313" key="3">
    <source>
        <dbReference type="EMBL" id="GEL59011.1"/>
    </source>
</evidence>
<dbReference type="Proteomes" id="UP000032671">
    <property type="component" value="Unassembled WGS sequence"/>
</dbReference>
<organism evidence="2 4">
    <name type="scientific">Acetobacter cibinongensis</name>
    <dbReference type="NCBI Taxonomy" id="146475"/>
    <lineage>
        <taxon>Bacteria</taxon>
        <taxon>Pseudomonadati</taxon>
        <taxon>Pseudomonadota</taxon>
        <taxon>Alphaproteobacteria</taxon>
        <taxon>Acetobacterales</taxon>
        <taxon>Acetobacteraceae</taxon>
        <taxon>Acetobacter</taxon>
    </lineage>
</organism>
<evidence type="ECO:0000256" key="1">
    <source>
        <dbReference type="SAM" id="Phobius"/>
    </source>
</evidence>
<evidence type="ECO:0000313" key="5">
    <source>
        <dbReference type="Proteomes" id="UP000321891"/>
    </source>
</evidence>
<comment type="caution">
    <text evidence="2">The sequence shown here is derived from an EMBL/GenBank/DDBJ whole genome shotgun (WGS) entry which is preliminary data.</text>
</comment>
<accession>A0A0D6MZV1</accession>